<dbReference type="Proteomes" id="UP000825434">
    <property type="component" value="Chromosome 1"/>
</dbReference>
<evidence type="ECO:0000313" key="5">
    <source>
        <dbReference type="EMBL" id="QWU86003.1"/>
    </source>
</evidence>
<organism evidence="5 6">
    <name type="scientific">Candidozyma haemuli</name>
    <dbReference type="NCBI Taxonomy" id="45357"/>
    <lineage>
        <taxon>Eukaryota</taxon>
        <taxon>Fungi</taxon>
        <taxon>Dikarya</taxon>
        <taxon>Ascomycota</taxon>
        <taxon>Saccharomycotina</taxon>
        <taxon>Pichiomycetes</taxon>
        <taxon>Metschnikowiaceae</taxon>
        <taxon>Candidozyma</taxon>
    </lineage>
</organism>
<feature type="compositionally biased region" description="Basic residues" evidence="4">
    <location>
        <begin position="127"/>
        <end position="136"/>
    </location>
</feature>
<evidence type="ECO:0000256" key="2">
    <source>
        <dbReference type="ARBA" id="ARBA00022771"/>
    </source>
</evidence>
<feature type="compositionally biased region" description="Acidic residues" evidence="4">
    <location>
        <begin position="46"/>
        <end position="59"/>
    </location>
</feature>
<dbReference type="PANTHER" id="PTHR28042">
    <property type="entry name" value="E3 UBIQUITIN-PROTEIN LIGASE COMPLEX SLX5-SLX8 SUBUNIT SLX5"/>
    <property type="match status" value="1"/>
</dbReference>
<feature type="region of interest" description="Disordered" evidence="4">
    <location>
        <begin position="1"/>
        <end position="74"/>
    </location>
</feature>
<keyword evidence="2" id="KW-0863">Zinc-finger</keyword>
<protein>
    <recommendedName>
        <fullName evidence="7">RING-type domain-containing protein</fullName>
    </recommendedName>
</protein>
<keyword evidence="3" id="KW-0862">Zinc</keyword>
<evidence type="ECO:0000256" key="3">
    <source>
        <dbReference type="ARBA" id="ARBA00022833"/>
    </source>
</evidence>
<name>A0ABX8I0R4_9ASCO</name>
<proteinExistence type="predicted"/>
<dbReference type="PANTHER" id="PTHR28042:SF1">
    <property type="entry name" value="E3 UBIQUITIN-PROTEIN LIGASE COMPLEX SLX5-SLX8 SUBUNIT SLX5"/>
    <property type="match status" value="1"/>
</dbReference>
<reference evidence="5 6" key="1">
    <citation type="submission" date="2021-06" db="EMBL/GenBank/DDBJ databases">
        <title>Candida outbreak in Lebanon.</title>
        <authorList>
            <person name="Finianos M."/>
        </authorList>
    </citation>
    <scope>NUCLEOTIDE SEQUENCE [LARGE SCALE GENOMIC DNA]</scope>
    <source>
        <strain evidence="5">CA3LBN</strain>
    </source>
</reference>
<keyword evidence="1" id="KW-0479">Metal-binding</keyword>
<feature type="region of interest" description="Disordered" evidence="4">
    <location>
        <begin position="99"/>
        <end position="138"/>
    </location>
</feature>
<accession>A0ABX8I0R4</accession>
<evidence type="ECO:0008006" key="7">
    <source>
        <dbReference type="Google" id="ProtNLM"/>
    </source>
</evidence>
<dbReference type="EMBL" id="CP076661">
    <property type="protein sequence ID" value="QWU86003.1"/>
    <property type="molecule type" value="Genomic_DNA"/>
</dbReference>
<evidence type="ECO:0000256" key="1">
    <source>
        <dbReference type="ARBA" id="ARBA00022723"/>
    </source>
</evidence>
<dbReference type="PROSITE" id="PS00518">
    <property type="entry name" value="ZF_RING_1"/>
    <property type="match status" value="1"/>
</dbReference>
<keyword evidence="6" id="KW-1185">Reference proteome</keyword>
<evidence type="ECO:0000256" key="4">
    <source>
        <dbReference type="SAM" id="MobiDB-lite"/>
    </source>
</evidence>
<gene>
    <name evidence="5" type="ORF">CA3LBN_000221</name>
</gene>
<sequence>MSEQDTKQPSRRRRSSIIEVVSDGENESGSSFNEQEHQNSIIEVPSDAESDASDDELEIVGEAPAPAVDDDEIQITGQNEMRPSPIQYPGAPMEAVPVDDHREERASTQTPPTPQPPMRQRSLFGRNPRRNTRRRTAGQSLMERLNFAVPFSFFNLPEEERRSFFNYLHAQDTTDEISGAILARLEREDDSALDRKIEKEKIYNRDTLRKKRDEAKEEDNLHTTNITPTDNLLCELCGIQLGEGIPDDFIPDPKYNRNLSKYVADNKVQAPWFCVTQCLDSDRALSKRVFVGKCGHVFCGRCIKNIGNRAPGRRSKKKDQEVSIDNPMISAPRKCPAADCSHQFSRGKRAFTELFL</sequence>
<dbReference type="InterPro" id="IPR038886">
    <property type="entry name" value="E3_SLX5/Rfp1"/>
</dbReference>
<dbReference type="InterPro" id="IPR017907">
    <property type="entry name" value="Znf_RING_CS"/>
</dbReference>
<feature type="compositionally biased region" description="Polar residues" evidence="4">
    <location>
        <begin position="27"/>
        <end position="41"/>
    </location>
</feature>
<evidence type="ECO:0000313" key="6">
    <source>
        <dbReference type="Proteomes" id="UP000825434"/>
    </source>
</evidence>